<feature type="region of interest" description="Disordered" evidence="1">
    <location>
        <begin position="35"/>
        <end position="65"/>
    </location>
</feature>
<reference evidence="3 4" key="1">
    <citation type="submission" date="2019-03" db="EMBL/GenBank/DDBJ databases">
        <title>First draft genome of Liparis tanakae, snailfish: a comprehensive survey of snailfish specific genes.</title>
        <authorList>
            <person name="Kim W."/>
            <person name="Song I."/>
            <person name="Jeong J.-H."/>
            <person name="Kim D."/>
            <person name="Kim S."/>
            <person name="Ryu S."/>
            <person name="Song J.Y."/>
            <person name="Lee S.K."/>
        </authorList>
    </citation>
    <scope>NUCLEOTIDE SEQUENCE [LARGE SCALE GENOMIC DNA]</scope>
    <source>
        <tissue evidence="3">Muscle</tissue>
    </source>
</reference>
<protein>
    <submittedName>
        <fullName evidence="3">Uncharacterized protein</fullName>
    </submittedName>
</protein>
<gene>
    <name evidence="3" type="ORF">EYF80_033366</name>
</gene>
<evidence type="ECO:0000313" key="4">
    <source>
        <dbReference type="Proteomes" id="UP000314294"/>
    </source>
</evidence>
<evidence type="ECO:0000256" key="1">
    <source>
        <dbReference type="SAM" id="MobiDB-lite"/>
    </source>
</evidence>
<dbReference type="EMBL" id="SRLO01000429">
    <property type="protein sequence ID" value="TNN56405.1"/>
    <property type="molecule type" value="Genomic_DNA"/>
</dbReference>
<name>A0A4Z2GTH2_9TELE</name>
<feature type="signal peptide" evidence="2">
    <location>
        <begin position="1"/>
        <end position="21"/>
    </location>
</feature>
<feature type="chain" id="PRO_5021476745" evidence="2">
    <location>
        <begin position="22"/>
        <end position="313"/>
    </location>
</feature>
<feature type="region of interest" description="Disordered" evidence="1">
    <location>
        <begin position="281"/>
        <end position="301"/>
    </location>
</feature>
<feature type="compositionally biased region" description="Low complexity" evidence="1">
    <location>
        <begin position="53"/>
        <end position="63"/>
    </location>
</feature>
<dbReference type="AlphaFoldDB" id="A0A4Z2GTH2"/>
<sequence length="313" mass="32153">MDVAGLTTWFFLAAPASLGDAHAVAVKPLLAAVAADHEPDDEEEEEDDDVEESFSSSLSSQSCSGGGGSVVALAKSSGLGEPSLSFFSTSLSANWSFFAASGPSSSFSELPSFLTSTPPPPPPPPPPRVRLPARLLLWTCFLVLLLVLLSGDSTASSEALASALPSKLASEAVSASVGVWEGGSPLSRLGGALLLSPLLAVERNSSSLSVRFGCLPLRRTGQRLSLLSVAASTGISRFATVDRRKHHVFFTSLLALGDLSSGSSNVSLATSSPSVGICSLASSPNPEDKQPKKAVGKTDSMQRSVAKTLVIGV</sequence>
<dbReference type="Proteomes" id="UP000314294">
    <property type="component" value="Unassembled WGS sequence"/>
</dbReference>
<evidence type="ECO:0000256" key="2">
    <source>
        <dbReference type="SAM" id="SignalP"/>
    </source>
</evidence>
<feature type="compositionally biased region" description="Acidic residues" evidence="1">
    <location>
        <begin position="38"/>
        <end position="52"/>
    </location>
</feature>
<evidence type="ECO:0000313" key="3">
    <source>
        <dbReference type="EMBL" id="TNN56405.1"/>
    </source>
</evidence>
<organism evidence="3 4">
    <name type="scientific">Liparis tanakae</name>
    <name type="common">Tanaka's snailfish</name>
    <dbReference type="NCBI Taxonomy" id="230148"/>
    <lineage>
        <taxon>Eukaryota</taxon>
        <taxon>Metazoa</taxon>
        <taxon>Chordata</taxon>
        <taxon>Craniata</taxon>
        <taxon>Vertebrata</taxon>
        <taxon>Euteleostomi</taxon>
        <taxon>Actinopterygii</taxon>
        <taxon>Neopterygii</taxon>
        <taxon>Teleostei</taxon>
        <taxon>Neoteleostei</taxon>
        <taxon>Acanthomorphata</taxon>
        <taxon>Eupercaria</taxon>
        <taxon>Perciformes</taxon>
        <taxon>Cottioidei</taxon>
        <taxon>Cottales</taxon>
        <taxon>Liparidae</taxon>
        <taxon>Liparis</taxon>
    </lineage>
</organism>
<proteinExistence type="predicted"/>
<keyword evidence="2" id="KW-0732">Signal</keyword>
<accession>A0A4Z2GTH2</accession>
<comment type="caution">
    <text evidence="3">The sequence shown here is derived from an EMBL/GenBank/DDBJ whole genome shotgun (WGS) entry which is preliminary data.</text>
</comment>
<keyword evidence="4" id="KW-1185">Reference proteome</keyword>